<evidence type="ECO:0000256" key="1">
    <source>
        <dbReference type="SAM" id="SignalP"/>
    </source>
</evidence>
<reference evidence="3" key="1">
    <citation type="submission" date="2011-07" db="EMBL/GenBank/DDBJ databases">
        <authorList>
            <consortium name="Caenorhabditis brenneri Sequencing and Analysis Consortium"/>
            <person name="Wilson R.K."/>
        </authorList>
    </citation>
    <scope>NUCLEOTIDE SEQUENCE [LARGE SCALE GENOMIC DNA]</scope>
    <source>
        <strain evidence="3">PB2801</strain>
    </source>
</reference>
<feature type="chain" id="PRO_5003403562" evidence="1">
    <location>
        <begin position="18"/>
        <end position="375"/>
    </location>
</feature>
<dbReference type="HOGENOM" id="CLU_046187_0_0_1"/>
<keyword evidence="1" id="KW-0732">Signal</keyword>
<accession>G0MT34</accession>
<evidence type="ECO:0000313" key="2">
    <source>
        <dbReference type="EMBL" id="EGT43788.1"/>
    </source>
</evidence>
<dbReference type="EMBL" id="GL379811">
    <property type="protein sequence ID" value="EGT43788.1"/>
    <property type="molecule type" value="Genomic_DNA"/>
</dbReference>
<evidence type="ECO:0000313" key="3">
    <source>
        <dbReference type="Proteomes" id="UP000008068"/>
    </source>
</evidence>
<dbReference type="PANTHER" id="PTHR21733">
    <property type="entry name" value="CUB_2 DOMAIN-CONTAINING PROTEIN-RELATED-RELATED"/>
    <property type="match status" value="1"/>
</dbReference>
<keyword evidence="3" id="KW-1185">Reference proteome</keyword>
<protein>
    <submittedName>
        <fullName evidence="2">Uncharacterized protein</fullName>
    </submittedName>
</protein>
<dbReference type="PANTHER" id="PTHR21733:SF9">
    <property type="entry name" value="IGGFC_BINDING DOMAIN-CONTAINING PROTEIN"/>
    <property type="match status" value="1"/>
</dbReference>
<sequence length="375" mass="42202">MLLFAFLFFSFFTFSNGQQIIRVDQLKGGGLVNEIDVEPPYSVYFSGSKDADEDLKSIFLNTEDGEKKNFFDLKHSKFDEFSDLLTSFQVNSTATVTTGLGKLTLNWMKGFIYIVPEKQTKDKCFRVYDVDKIQIVKTSEETDCTLVFLNTNHEASPVQSSKFTEWEQSESSSAKLYKGFPKDDEEGIPVFSNPIEVIGKSIVFIPDRFSVRFEVFHIKTSNHLHFKVSSGHVEMNGHTTSGYTTTGLVMKKTDEKPQDINIICVQDTRYNGTVGVNIVGQPKGTVTVKAVDYVDFEGITVRPKSEKYTWTADLAQELNISSQNADDGEFYIQYFIVQGQKVSDKFKAIPEPLVGKTGQPGMNLFVLGIILFVIL</sequence>
<dbReference type="Pfam" id="PF03409">
    <property type="entry name" value="Glycoprotein"/>
    <property type="match status" value="1"/>
</dbReference>
<dbReference type="GO" id="GO:0045121">
    <property type="term" value="C:membrane raft"/>
    <property type="evidence" value="ECO:0007669"/>
    <property type="project" value="TreeGrafter"/>
</dbReference>
<dbReference type="GO" id="GO:0045087">
    <property type="term" value="P:innate immune response"/>
    <property type="evidence" value="ECO:0007669"/>
    <property type="project" value="TreeGrafter"/>
</dbReference>
<dbReference type="eggNOG" id="ENOG502TJG6">
    <property type="taxonomic scope" value="Eukaryota"/>
</dbReference>
<dbReference type="InterPro" id="IPR005071">
    <property type="entry name" value="Glycoprotein"/>
</dbReference>
<dbReference type="AlphaFoldDB" id="G0MT34"/>
<name>G0MT34_CAEBE</name>
<feature type="signal peptide" evidence="1">
    <location>
        <begin position="1"/>
        <end position="17"/>
    </location>
</feature>
<proteinExistence type="predicted"/>
<dbReference type="InParanoid" id="G0MT34"/>
<organism evidence="3">
    <name type="scientific">Caenorhabditis brenneri</name>
    <name type="common">Nematode worm</name>
    <dbReference type="NCBI Taxonomy" id="135651"/>
    <lineage>
        <taxon>Eukaryota</taxon>
        <taxon>Metazoa</taxon>
        <taxon>Ecdysozoa</taxon>
        <taxon>Nematoda</taxon>
        <taxon>Chromadorea</taxon>
        <taxon>Rhabditida</taxon>
        <taxon>Rhabditina</taxon>
        <taxon>Rhabditomorpha</taxon>
        <taxon>Rhabditoidea</taxon>
        <taxon>Rhabditidae</taxon>
        <taxon>Peloderinae</taxon>
        <taxon>Caenorhabditis</taxon>
    </lineage>
</organism>
<gene>
    <name evidence="2" type="ORF">CAEBREN_00175</name>
</gene>
<dbReference type="Proteomes" id="UP000008068">
    <property type="component" value="Unassembled WGS sequence"/>
</dbReference>